<accession>A0A953LBX8</accession>
<sequence length="382" mass="44655">MKIDYYIFLWIFLISYSCHSASDKVVYSGKTNLLKLKTSNTHHVSRDSLLKITGLHQIGNVYNYPIGRIQKIKHTTELFVFEDHNRLIIIDKEGNILDDSLEHFGKQAGGYQSIQEFDIEGDSLIYIFDPRAHKILQYDYNFQFIREMILPNVVHIPINDLIINEGKIIVFEKGKREEGSRYTFTKIDLLKNLVESHQTTIMPPGILPGFHSDPVVAVDSGLLFKTTFCSDTIYSLSEEDMTIEPSRVILFDNQPSFSQIFQENEDPQYHMDNFELVSNYNENKDYIIFTSVKKVSETEYQYPLWIWDKNLKELYSSHLEKYFVNFQCFGITDDNVIFTIVTPESLIMFKEEFPEKARKLIGLEQVDLNHNPYLLKFTINSK</sequence>
<evidence type="ECO:0000313" key="1">
    <source>
        <dbReference type="EMBL" id="MBY5960238.1"/>
    </source>
</evidence>
<dbReference type="PROSITE" id="PS51257">
    <property type="entry name" value="PROKAR_LIPOPROTEIN"/>
    <property type="match status" value="1"/>
</dbReference>
<organism evidence="1 2">
    <name type="scientific">Membranihabitans marinus</name>
    <dbReference type="NCBI Taxonomy" id="1227546"/>
    <lineage>
        <taxon>Bacteria</taxon>
        <taxon>Pseudomonadati</taxon>
        <taxon>Bacteroidota</taxon>
        <taxon>Saprospiria</taxon>
        <taxon>Saprospirales</taxon>
        <taxon>Saprospiraceae</taxon>
        <taxon>Membranihabitans</taxon>
    </lineage>
</organism>
<protein>
    <submittedName>
        <fullName evidence="1">6-bladed beta-propeller</fullName>
    </submittedName>
</protein>
<dbReference type="EMBL" id="JAHVHU010000027">
    <property type="protein sequence ID" value="MBY5960238.1"/>
    <property type="molecule type" value="Genomic_DNA"/>
</dbReference>
<comment type="caution">
    <text evidence="1">The sequence shown here is derived from an EMBL/GenBank/DDBJ whole genome shotgun (WGS) entry which is preliminary data.</text>
</comment>
<dbReference type="RefSeq" id="WP_222581788.1">
    <property type="nucleotide sequence ID" value="NZ_JAHVHU010000027.1"/>
</dbReference>
<keyword evidence="2" id="KW-1185">Reference proteome</keyword>
<proteinExistence type="predicted"/>
<evidence type="ECO:0000313" key="2">
    <source>
        <dbReference type="Proteomes" id="UP000753961"/>
    </source>
</evidence>
<dbReference type="Proteomes" id="UP000753961">
    <property type="component" value="Unassembled WGS sequence"/>
</dbReference>
<dbReference type="AlphaFoldDB" id="A0A953LBX8"/>
<dbReference type="Gene3D" id="2.120.10.30">
    <property type="entry name" value="TolB, C-terminal domain"/>
    <property type="match status" value="1"/>
</dbReference>
<dbReference type="InterPro" id="IPR011042">
    <property type="entry name" value="6-blade_b-propeller_TolB-like"/>
</dbReference>
<name>A0A953LBX8_9BACT</name>
<gene>
    <name evidence="1" type="ORF">KUV50_18955</name>
</gene>
<reference evidence="1" key="1">
    <citation type="submission" date="2021-06" db="EMBL/GenBank/DDBJ databases">
        <title>44 bacteria genomes isolated from Dapeng, Shenzhen.</title>
        <authorList>
            <person name="Zheng W."/>
            <person name="Yu S."/>
            <person name="Huang Y."/>
        </authorList>
    </citation>
    <scope>NUCLEOTIDE SEQUENCE</scope>
    <source>
        <strain evidence="1">DP5N28-2</strain>
    </source>
</reference>